<evidence type="ECO:0008006" key="3">
    <source>
        <dbReference type="Google" id="ProtNLM"/>
    </source>
</evidence>
<gene>
    <name evidence="1" type="ORF">AN221_03990</name>
</gene>
<evidence type="ECO:0000313" key="2">
    <source>
        <dbReference type="Proteomes" id="UP000175971"/>
    </source>
</evidence>
<dbReference type="OrthoDB" id="4315091at2"/>
<sequence>MKNCHRFATIKAGFEQDIRFLRGHSERHQGSTSAKTSAKNAFSVKRNMARALNRHLDRCPECG</sequence>
<dbReference type="EMBL" id="LJGZ01000005">
    <property type="protein sequence ID" value="OEV22087.1"/>
    <property type="molecule type" value="Genomic_DNA"/>
</dbReference>
<name>A0A1E7M0X6_9ACTN</name>
<accession>A0A1E7M0X6</accession>
<protein>
    <recommendedName>
        <fullName evidence="3">Transposase</fullName>
    </recommendedName>
</protein>
<dbReference type="RefSeq" id="WP_070199786.1">
    <property type="nucleotide sequence ID" value="NZ_LJGZ01000005.1"/>
</dbReference>
<comment type="caution">
    <text evidence="1">The sequence shown here is derived from an EMBL/GenBank/DDBJ whole genome shotgun (WGS) entry which is preliminary data.</text>
</comment>
<organism evidence="1 2">
    <name type="scientific">Streptomyces nanshensis</name>
    <dbReference type="NCBI Taxonomy" id="518642"/>
    <lineage>
        <taxon>Bacteria</taxon>
        <taxon>Bacillati</taxon>
        <taxon>Actinomycetota</taxon>
        <taxon>Actinomycetes</taxon>
        <taxon>Kitasatosporales</taxon>
        <taxon>Streptomycetaceae</taxon>
        <taxon>Streptomyces</taxon>
    </lineage>
</organism>
<dbReference type="PATRIC" id="fig|518642.7.peg.6224"/>
<dbReference type="AlphaFoldDB" id="A0A1E7M0X6"/>
<proteinExistence type="predicted"/>
<dbReference type="Proteomes" id="UP000175971">
    <property type="component" value="Unassembled WGS sequence"/>
</dbReference>
<evidence type="ECO:0000313" key="1">
    <source>
        <dbReference type="EMBL" id="OEV22087.1"/>
    </source>
</evidence>
<reference evidence="1 2" key="1">
    <citation type="journal article" date="2016" name="Front. Microbiol.">
        <title>Comparative Genomics Analysis of Streptomyces Species Reveals Their Adaptation to the Marine Environment and Their Diversity at the Genomic Level.</title>
        <authorList>
            <person name="Tian X."/>
            <person name="Zhang Z."/>
            <person name="Yang T."/>
            <person name="Chen M."/>
            <person name="Li J."/>
            <person name="Chen F."/>
            <person name="Yang J."/>
            <person name="Li W."/>
            <person name="Zhang B."/>
            <person name="Zhang Z."/>
            <person name="Wu J."/>
            <person name="Zhang C."/>
            <person name="Long L."/>
            <person name="Xiao J."/>
        </authorList>
    </citation>
    <scope>NUCLEOTIDE SEQUENCE [LARGE SCALE GENOMIC DNA]</scope>
    <source>
        <strain evidence="1 2">SCSIO M10372</strain>
    </source>
</reference>
<keyword evidence="2" id="KW-1185">Reference proteome</keyword>